<comment type="caution">
    <text evidence="2">The sequence shown here is derived from an EMBL/GenBank/DDBJ whole genome shotgun (WGS) entry which is preliminary data.</text>
</comment>
<protein>
    <submittedName>
        <fullName evidence="2">DUF6159 family protein</fullName>
    </submittedName>
</protein>
<dbReference type="RefSeq" id="WP_376832189.1">
    <property type="nucleotide sequence ID" value="NZ_JBHLWR010000006.1"/>
</dbReference>
<keyword evidence="1" id="KW-0472">Membrane</keyword>
<organism evidence="2 3">
    <name type="scientific">Camelimonas abortus</name>
    <dbReference type="NCBI Taxonomy" id="1017184"/>
    <lineage>
        <taxon>Bacteria</taxon>
        <taxon>Pseudomonadati</taxon>
        <taxon>Pseudomonadota</taxon>
        <taxon>Alphaproteobacteria</taxon>
        <taxon>Hyphomicrobiales</taxon>
        <taxon>Chelatococcaceae</taxon>
        <taxon>Camelimonas</taxon>
    </lineage>
</organism>
<feature type="transmembrane region" description="Helical" evidence="1">
    <location>
        <begin position="120"/>
        <end position="138"/>
    </location>
</feature>
<sequence length="287" mass="29995">MTFAQRLRNSWAMLGACMEILRSDARLLLFPLMGFAAVILVALVFLGPLFWTLASGGAASDDGDSSLLFYVTLFVFYVAEYFVASFFAVALVATVMRRFAGEAADVAWGLAFAAGKWRQILGYAVIAATVGVLLRFISEKAGTLGSLAASLAGVAWSLVSLLIIPVLVSRDVSPIDAVKESAELFRRTWGESVVGAASIGVAFFVLHACVLVAGLFFAIALFVNGRAAAGAAVLALMAACWGLLAAMQGALSGIYSAALYRYATTGEGVGALDRNLLAHAFAPKGSA</sequence>
<feature type="transmembrane region" description="Helical" evidence="1">
    <location>
        <begin position="144"/>
        <end position="168"/>
    </location>
</feature>
<keyword evidence="3" id="KW-1185">Reference proteome</keyword>
<dbReference type="InterPro" id="IPR046157">
    <property type="entry name" value="DUF6159"/>
</dbReference>
<dbReference type="EMBL" id="JBHRUV010000008">
    <property type="protein sequence ID" value="MFC3265023.1"/>
    <property type="molecule type" value="Genomic_DNA"/>
</dbReference>
<dbReference type="Proteomes" id="UP001595536">
    <property type="component" value="Unassembled WGS sequence"/>
</dbReference>
<dbReference type="Pfam" id="PF19656">
    <property type="entry name" value="DUF6159"/>
    <property type="match status" value="1"/>
</dbReference>
<keyword evidence="1" id="KW-1133">Transmembrane helix</keyword>
<accession>A0ABV7LCV5</accession>
<evidence type="ECO:0000313" key="2">
    <source>
        <dbReference type="EMBL" id="MFC3265023.1"/>
    </source>
</evidence>
<name>A0ABV7LCV5_9HYPH</name>
<reference evidence="3" key="1">
    <citation type="journal article" date="2019" name="Int. J. Syst. Evol. Microbiol.">
        <title>The Global Catalogue of Microorganisms (GCM) 10K type strain sequencing project: providing services to taxonomists for standard genome sequencing and annotation.</title>
        <authorList>
            <consortium name="The Broad Institute Genomics Platform"/>
            <consortium name="The Broad Institute Genome Sequencing Center for Infectious Disease"/>
            <person name="Wu L."/>
            <person name="Ma J."/>
        </authorList>
    </citation>
    <scope>NUCLEOTIDE SEQUENCE [LARGE SCALE GENOMIC DNA]</scope>
    <source>
        <strain evidence="3">CCM 7941</strain>
    </source>
</reference>
<feature type="transmembrane region" description="Helical" evidence="1">
    <location>
        <begin position="228"/>
        <end position="251"/>
    </location>
</feature>
<feature type="transmembrane region" description="Helical" evidence="1">
    <location>
        <begin position="27"/>
        <end position="47"/>
    </location>
</feature>
<evidence type="ECO:0000313" key="3">
    <source>
        <dbReference type="Proteomes" id="UP001595536"/>
    </source>
</evidence>
<feature type="transmembrane region" description="Helical" evidence="1">
    <location>
        <begin position="189"/>
        <end position="222"/>
    </location>
</feature>
<keyword evidence="1" id="KW-0812">Transmembrane</keyword>
<evidence type="ECO:0000256" key="1">
    <source>
        <dbReference type="SAM" id="Phobius"/>
    </source>
</evidence>
<gene>
    <name evidence="2" type="ORF">ACFOEX_01435</name>
</gene>
<proteinExistence type="predicted"/>
<feature type="transmembrane region" description="Helical" evidence="1">
    <location>
        <begin position="67"/>
        <end position="93"/>
    </location>
</feature>